<evidence type="ECO:0000313" key="1">
    <source>
        <dbReference type="EMBL" id="CAB4215656.1"/>
    </source>
</evidence>
<dbReference type="EMBL" id="LR797423">
    <property type="protein sequence ID" value="CAB4215656.1"/>
    <property type="molecule type" value="Genomic_DNA"/>
</dbReference>
<protein>
    <submittedName>
        <fullName evidence="1">Uncharacterized protein</fullName>
    </submittedName>
</protein>
<accession>A0A6J5SM32</accession>
<sequence>MSQIIPIYIPRYISSVTFSPARVLPRLFFYNGQIECETWYFSDETNYGFAQNAFPYFDYYNVVSGSFPTTDSRSLLFNNENAVYGEIPTENLYTLYWDKYVSLLYNPKTRLLNTSAIIPFADYIDLTLNDVIEWRGNYYHLRAVNDYSIKTGECTLQLLGPIIYDTFGTIPTPPAPPAANATASIYLNEFNSASVFIDANLIVSGTAYYFSGNFSQSISGGAVANVVMEGKDIGSTTWGGYTTASATLTIKDNGTAVTSSTQYIYSGSGDTVITIPTTFTAGHNITISGSTTIVGNPTPLPSGTFTIDAQYGINITDIASSTGTMPSFTYPQNSGASQQNLSMVSGFSAGNQFEVTLSGTRTPATNKSVRVYVNNVEQNCSTISVDGGQTKYLTITPATLISDNVRISIASSGC</sequence>
<reference evidence="1" key="1">
    <citation type="submission" date="2020-05" db="EMBL/GenBank/DDBJ databases">
        <authorList>
            <person name="Chiriac C."/>
            <person name="Salcher M."/>
            <person name="Ghai R."/>
            <person name="Kavagutti S V."/>
        </authorList>
    </citation>
    <scope>NUCLEOTIDE SEQUENCE</scope>
</reference>
<name>A0A6J5SM32_9CAUD</name>
<organism evidence="1">
    <name type="scientific">uncultured Caudovirales phage</name>
    <dbReference type="NCBI Taxonomy" id="2100421"/>
    <lineage>
        <taxon>Viruses</taxon>
        <taxon>Duplodnaviria</taxon>
        <taxon>Heunggongvirae</taxon>
        <taxon>Uroviricota</taxon>
        <taxon>Caudoviricetes</taxon>
        <taxon>Peduoviridae</taxon>
        <taxon>Maltschvirus</taxon>
        <taxon>Maltschvirus maltsch</taxon>
    </lineage>
</organism>
<proteinExistence type="predicted"/>
<gene>
    <name evidence="1" type="ORF">UFOVP1475_38</name>
</gene>